<reference evidence="2" key="1">
    <citation type="journal article" date="2019" name="Int. J. Syst. Evol. Microbiol.">
        <title>The Global Catalogue of Microorganisms (GCM) 10K type strain sequencing project: providing services to taxonomists for standard genome sequencing and annotation.</title>
        <authorList>
            <consortium name="The Broad Institute Genomics Platform"/>
            <consortium name="The Broad Institute Genome Sequencing Center for Infectious Disease"/>
            <person name="Wu L."/>
            <person name="Ma J."/>
        </authorList>
    </citation>
    <scope>NUCLEOTIDE SEQUENCE [LARGE SCALE GENOMIC DNA]</scope>
    <source>
        <strain evidence="2">JCM 32105</strain>
    </source>
</reference>
<organism evidence="1 2">
    <name type="scientific">Nemorincola caseinilytica</name>
    <dbReference type="NCBI Taxonomy" id="2054315"/>
    <lineage>
        <taxon>Bacteria</taxon>
        <taxon>Pseudomonadati</taxon>
        <taxon>Bacteroidota</taxon>
        <taxon>Chitinophagia</taxon>
        <taxon>Chitinophagales</taxon>
        <taxon>Chitinophagaceae</taxon>
        <taxon>Nemorincola</taxon>
    </lineage>
</organism>
<evidence type="ECO:0000313" key="2">
    <source>
        <dbReference type="Proteomes" id="UP001500067"/>
    </source>
</evidence>
<comment type="caution">
    <text evidence="1">The sequence shown here is derived from an EMBL/GenBank/DDBJ whole genome shotgun (WGS) entry which is preliminary data.</text>
</comment>
<protein>
    <submittedName>
        <fullName evidence="1">Uncharacterized protein</fullName>
    </submittedName>
</protein>
<sequence>MTFTDKHIIDAYSDMLKGLQPDSKLELIERLLRSVRKDDRKKERDFFRSYGAFVSDSSAEDIIKDIKANRKFSKKDIRL</sequence>
<keyword evidence="2" id="KW-1185">Reference proteome</keyword>
<dbReference type="EMBL" id="BAABFA010000004">
    <property type="protein sequence ID" value="GAA4460851.1"/>
    <property type="molecule type" value="Genomic_DNA"/>
</dbReference>
<proteinExistence type="predicted"/>
<gene>
    <name evidence="1" type="ORF">GCM10023093_04340</name>
</gene>
<accession>A0ABP8N3W5</accession>
<evidence type="ECO:0000313" key="1">
    <source>
        <dbReference type="EMBL" id="GAA4460851.1"/>
    </source>
</evidence>
<name>A0ABP8N3W5_9BACT</name>
<dbReference type="Proteomes" id="UP001500067">
    <property type="component" value="Unassembled WGS sequence"/>
</dbReference>